<reference evidence="4 5" key="1">
    <citation type="submission" date="2016-03" db="EMBL/GenBank/DDBJ databases">
        <authorList>
            <consortium name="Pathogen Informatics"/>
        </authorList>
    </citation>
    <scope>NUCLEOTIDE SEQUENCE [LARGE SCALE GENOMIC DNA]</scope>
    <source>
        <strain evidence="4 5">NCTC13364</strain>
    </source>
</reference>
<dbReference type="SFLD" id="SFLDG01129">
    <property type="entry name" value="C1.5:_HAD__Beta-PGM__Phosphata"/>
    <property type="match status" value="1"/>
</dbReference>
<gene>
    <name evidence="4" type="primary">yjjG</name>
    <name evidence="4" type="ORF">SAMEA1982600_04573</name>
</gene>
<keyword evidence="3" id="KW-0460">Magnesium</keyword>
<dbReference type="InterPro" id="IPR023214">
    <property type="entry name" value="HAD_sf"/>
</dbReference>
<dbReference type="Gene3D" id="3.40.50.1000">
    <property type="entry name" value="HAD superfamily/HAD-like"/>
    <property type="match status" value="1"/>
</dbReference>
<sequence>MHERLKNVSAISLDLDDTLWPFAPIVAHAETRLHAWLLENAPRTAAIVATPESLAQLRNDYEAANPALSGNYRALRLGSIHAALEAAREDVALVRPAYDAFYAARQEVEFFEDAFPALEWLSARFPLVAVSNGNARLDMTGGHQFFTGAISAADAGIAKPEAAIFHAAADMVSVRPEQMLHVGDNFELDVVGARNAGLQAAWLVRQEQGLPPRMEYADHMTVSCLLTLCAALGRKE</sequence>
<dbReference type="Pfam" id="PF00702">
    <property type="entry name" value="Hydrolase"/>
    <property type="match status" value="1"/>
</dbReference>
<comment type="cofactor">
    <cofactor evidence="1">
        <name>Mg(2+)</name>
        <dbReference type="ChEBI" id="CHEBI:18420"/>
    </cofactor>
</comment>
<proteinExistence type="predicted"/>
<evidence type="ECO:0000313" key="4">
    <source>
        <dbReference type="EMBL" id="SAI55013.1"/>
    </source>
</evidence>
<protein>
    <submittedName>
        <fullName evidence="4">Haloacid dehalogenase-like hydrolase</fullName>
        <ecNumber evidence="4">3.1.3.5</ecNumber>
    </submittedName>
</protein>
<dbReference type="Proteomes" id="UP000077037">
    <property type="component" value="Unassembled WGS sequence"/>
</dbReference>
<accession>A0A157RAE6</accession>
<dbReference type="SFLD" id="SFLDS00003">
    <property type="entry name" value="Haloacid_Dehalogenase"/>
    <property type="match status" value="1"/>
</dbReference>
<dbReference type="PANTHER" id="PTHR46470:SF4">
    <property type="entry name" value="5-AMINO-6-(5-PHOSPHO-D-RIBITYLAMINO)URACIL PHOSPHATASE YIGB"/>
    <property type="match status" value="1"/>
</dbReference>
<evidence type="ECO:0000256" key="2">
    <source>
        <dbReference type="ARBA" id="ARBA00022801"/>
    </source>
</evidence>
<dbReference type="OrthoDB" id="367448at2"/>
<dbReference type="InterPro" id="IPR051400">
    <property type="entry name" value="HAD-like_hydrolase"/>
</dbReference>
<dbReference type="InterPro" id="IPR036412">
    <property type="entry name" value="HAD-like_sf"/>
</dbReference>
<dbReference type="Gene3D" id="1.20.120.1600">
    <property type="match status" value="1"/>
</dbReference>
<dbReference type="NCBIfam" id="TIGR01549">
    <property type="entry name" value="HAD-SF-IA-v1"/>
    <property type="match status" value="1"/>
</dbReference>
<name>A0A157RAE6_9BORD</name>
<dbReference type="InterPro" id="IPR006439">
    <property type="entry name" value="HAD-SF_hydro_IA"/>
</dbReference>
<organism evidence="4 5">
    <name type="scientific">Bordetella ansorpii</name>
    <dbReference type="NCBI Taxonomy" id="288768"/>
    <lineage>
        <taxon>Bacteria</taxon>
        <taxon>Pseudomonadati</taxon>
        <taxon>Pseudomonadota</taxon>
        <taxon>Betaproteobacteria</taxon>
        <taxon>Burkholderiales</taxon>
        <taxon>Alcaligenaceae</taxon>
        <taxon>Bordetella</taxon>
    </lineage>
</organism>
<dbReference type="AlphaFoldDB" id="A0A157RAE6"/>
<dbReference type="EMBL" id="FKBS01000029">
    <property type="protein sequence ID" value="SAI55013.1"/>
    <property type="molecule type" value="Genomic_DNA"/>
</dbReference>
<dbReference type="EC" id="3.1.3.5" evidence="4"/>
<dbReference type="GO" id="GO:0008253">
    <property type="term" value="F:5'-nucleotidase activity"/>
    <property type="evidence" value="ECO:0007669"/>
    <property type="project" value="UniProtKB-EC"/>
</dbReference>
<evidence type="ECO:0000256" key="3">
    <source>
        <dbReference type="ARBA" id="ARBA00022842"/>
    </source>
</evidence>
<dbReference type="PANTHER" id="PTHR46470">
    <property type="entry name" value="N-ACYLNEURAMINATE-9-PHOSPHATASE"/>
    <property type="match status" value="1"/>
</dbReference>
<evidence type="ECO:0000313" key="5">
    <source>
        <dbReference type="Proteomes" id="UP000077037"/>
    </source>
</evidence>
<keyword evidence="2 4" id="KW-0378">Hydrolase</keyword>
<dbReference type="SUPFAM" id="SSF56784">
    <property type="entry name" value="HAD-like"/>
    <property type="match status" value="1"/>
</dbReference>
<evidence type="ECO:0000256" key="1">
    <source>
        <dbReference type="ARBA" id="ARBA00001946"/>
    </source>
</evidence>
<dbReference type="RefSeq" id="WP_066419678.1">
    <property type="nucleotide sequence ID" value="NZ_FKBS01000029.1"/>
</dbReference>
<dbReference type="GO" id="GO:0009231">
    <property type="term" value="P:riboflavin biosynthetic process"/>
    <property type="evidence" value="ECO:0007669"/>
    <property type="project" value="TreeGrafter"/>
</dbReference>